<name>A0A315Z582_SEDFL</name>
<comment type="caution">
    <text evidence="1">The sequence shown here is derived from an EMBL/GenBank/DDBJ whole genome shotgun (WGS) entry which is preliminary data.</text>
</comment>
<organism evidence="1 2">
    <name type="scientific">Sediminitomix flava</name>
    <dbReference type="NCBI Taxonomy" id="379075"/>
    <lineage>
        <taxon>Bacteria</taxon>
        <taxon>Pseudomonadati</taxon>
        <taxon>Bacteroidota</taxon>
        <taxon>Cytophagia</taxon>
        <taxon>Cytophagales</taxon>
        <taxon>Flammeovirgaceae</taxon>
        <taxon>Sediminitomix</taxon>
    </lineage>
</organism>
<dbReference type="EMBL" id="QGDO01000008">
    <property type="protein sequence ID" value="PWJ37912.1"/>
    <property type="molecule type" value="Genomic_DNA"/>
</dbReference>
<dbReference type="AlphaFoldDB" id="A0A315Z582"/>
<proteinExistence type="predicted"/>
<evidence type="ECO:0000313" key="2">
    <source>
        <dbReference type="Proteomes" id="UP000245535"/>
    </source>
</evidence>
<dbReference type="RefSeq" id="WP_109622052.1">
    <property type="nucleotide sequence ID" value="NZ_QGDO01000008.1"/>
</dbReference>
<keyword evidence="2" id="KW-1185">Reference proteome</keyword>
<dbReference type="SUPFAM" id="SSF54909">
    <property type="entry name" value="Dimeric alpha+beta barrel"/>
    <property type="match status" value="1"/>
</dbReference>
<evidence type="ECO:0000313" key="1">
    <source>
        <dbReference type="EMBL" id="PWJ37912.1"/>
    </source>
</evidence>
<reference evidence="1 2" key="1">
    <citation type="submission" date="2018-03" db="EMBL/GenBank/DDBJ databases">
        <title>Genomic Encyclopedia of Archaeal and Bacterial Type Strains, Phase II (KMG-II): from individual species to whole genera.</title>
        <authorList>
            <person name="Goeker M."/>
        </authorList>
    </citation>
    <scope>NUCLEOTIDE SEQUENCE [LARGE SCALE GENOMIC DNA]</scope>
    <source>
        <strain evidence="1 2">DSM 28229</strain>
    </source>
</reference>
<dbReference type="Pfam" id="PF05336">
    <property type="entry name" value="rhaM"/>
    <property type="match status" value="1"/>
</dbReference>
<gene>
    <name evidence="1" type="ORF">BC781_10847</name>
</gene>
<dbReference type="InterPro" id="IPR052996">
    <property type="entry name" value="Carb_Metab_Mutarotase"/>
</dbReference>
<dbReference type="Gene3D" id="3.30.70.100">
    <property type="match status" value="1"/>
</dbReference>
<dbReference type="OrthoDB" id="1430580at2"/>
<dbReference type="GO" id="GO:0016857">
    <property type="term" value="F:racemase and epimerase activity, acting on carbohydrates and derivatives"/>
    <property type="evidence" value="ECO:0007669"/>
    <property type="project" value="InterPro"/>
</dbReference>
<sequence length="140" mass="16392">MGKYKRYCKTLTLTDNPSLIEEYKKVHAKGAAWKEITEGMKEVGILDMEIYLFGSQLFMIMDTIPDFDHDQAMSELAHKPRQAEWEAFVSRFQETDASVSAKRKWQLMDRIYELEQTENYITENGQLKDTNKVDIKSEIV</sequence>
<dbReference type="PANTHER" id="PTHR43239:SF1">
    <property type="entry name" value="UPF0734 PROTEIN DDB_G0273871_DDB_G0273177"/>
    <property type="match status" value="1"/>
</dbReference>
<protein>
    <submittedName>
        <fullName evidence="1">L-rhamnose mutarotase</fullName>
    </submittedName>
</protein>
<dbReference type="InterPro" id="IPR008000">
    <property type="entry name" value="Rham/fucose_mutarotase"/>
</dbReference>
<accession>A0A315Z582</accession>
<dbReference type="Proteomes" id="UP000245535">
    <property type="component" value="Unassembled WGS sequence"/>
</dbReference>
<dbReference type="PANTHER" id="PTHR43239">
    <property type="entry name" value="UPF0734 PROTEIN DDB_G0273871/DDB_G0273177"/>
    <property type="match status" value="1"/>
</dbReference>
<dbReference type="InterPro" id="IPR011008">
    <property type="entry name" value="Dimeric_a/b-barrel"/>
</dbReference>